<dbReference type="PROSITE" id="PS51197">
    <property type="entry name" value="HTH_RRF2_2"/>
    <property type="match status" value="1"/>
</dbReference>
<organism evidence="1 2">
    <name type="scientific">Streptococcus raffinosi</name>
    <dbReference type="NCBI Taxonomy" id="3053355"/>
    <lineage>
        <taxon>Bacteria</taxon>
        <taxon>Bacillati</taxon>
        <taxon>Bacillota</taxon>
        <taxon>Bacilli</taxon>
        <taxon>Lactobacillales</taxon>
        <taxon>Streptococcaceae</taxon>
        <taxon>Streptococcus</taxon>
    </lineage>
</organism>
<name>A0ABT7LV59_9STRE</name>
<dbReference type="Gene3D" id="1.10.10.10">
    <property type="entry name" value="Winged helix-like DNA-binding domain superfamily/Winged helix DNA-binding domain"/>
    <property type="match status" value="1"/>
</dbReference>
<accession>A0ABT7LV59</accession>
<dbReference type="PANTHER" id="PTHR33221">
    <property type="entry name" value="WINGED HELIX-TURN-HELIX TRANSCRIPTIONAL REGULATOR, RRF2 FAMILY"/>
    <property type="match status" value="1"/>
</dbReference>
<evidence type="ECO:0000313" key="1">
    <source>
        <dbReference type="EMBL" id="MDL5043945.1"/>
    </source>
</evidence>
<evidence type="ECO:0000313" key="2">
    <source>
        <dbReference type="Proteomes" id="UP001529255"/>
    </source>
</evidence>
<reference evidence="1 2" key="1">
    <citation type="submission" date="2023-06" db="EMBL/GenBank/DDBJ databases">
        <title>A potential novel species of Streptococcus isolated from human milk sample.</title>
        <authorList>
            <person name="Nguyen H.V."/>
            <person name="Trinh A.T.V."/>
            <person name="Hoang A.T.L."/>
            <person name="Bui L.N.H."/>
            <person name="Tran Q.T.L."/>
            <person name="Trinh T."/>
        </authorList>
    </citation>
    <scope>NUCLEOTIDE SEQUENCE [LARGE SCALE GENOMIC DNA]</scope>
    <source>
        <strain evidence="1 2">VTCC 12812</strain>
    </source>
</reference>
<dbReference type="InterPro" id="IPR000944">
    <property type="entry name" value="Tscrpt_reg_Rrf2"/>
</dbReference>
<keyword evidence="2" id="KW-1185">Reference proteome</keyword>
<sequence length="159" mass="17907">MRLSSGWEQSIYVLLMLDQLPEGKYINSVFLSERLGVSDSYLKKIIKLLDNEGLVKSVRGKNGGIALSKPLSKISFYDVFVAIEGKNRIFESQNLLKKFLGDEEGSKAKKCVVTNSLDVIENTLVSTLISITLSQVAFQAEMNYDLTDIRNWINKHQKS</sequence>
<dbReference type="RefSeq" id="WP_285956120.1">
    <property type="nucleotide sequence ID" value="NZ_JASUZV010000010.1"/>
</dbReference>
<dbReference type="InterPro" id="IPR030489">
    <property type="entry name" value="TR_Rrf2-type_CS"/>
</dbReference>
<comment type="caution">
    <text evidence="1">The sequence shown here is derived from an EMBL/GenBank/DDBJ whole genome shotgun (WGS) entry which is preliminary data.</text>
</comment>
<protein>
    <submittedName>
        <fullName evidence="1">Rrf2 family transcriptional regulator</fullName>
    </submittedName>
</protein>
<proteinExistence type="predicted"/>
<dbReference type="InterPro" id="IPR036390">
    <property type="entry name" value="WH_DNA-bd_sf"/>
</dbReference>
<dbReference type="EMBL" id="JASUZV010000010">
    <property type="protein sequence ID" value="MDL5043945.1"/>
    <property type="molecule type" value="Genomic_DNA"/>
</dbReference>
<dbReference type="PROSITE" id="PS01332">
    <property type="entry name" value="HTH_RRF2_1"/>
    <property type="match status" value="1"/>
</dbReference>
<dbReference type="Proteomes" id="UP001529255">
    <property type="component" value="Unassembled WGS sequence"/>
</dbReference>
<gene>
    <name evidence="1" type="ORF">QRD39_07480</name>
</gene>
<dbReference type="Pfam" id="PF02082">
    <property type="entry name" value="Rrf2"/>
    <property type="match status" value="1"/>
</dbReference>
<dbReference type="InterPro" id="IPR036388">
    <property type="entry name" value="WH-like_DNA-bd_sf"/>
</dbReference>
<dbReference type="PANTHER" id="PTHR33221:SF15">
    <property type="entry name" value="HTH-TYPE TRANSCRIPTIONAL REGULATOR YWGB-RELATED"/>
    <property type="match status" value="1"/>
</dbReference>
<dbReference type="SUPFAM" id="SSF46785">
    <property type="entry name" value="Winged helix' DNA-binding domain"/>
    <property type="match status" value="1"/>
</dbReference>
<dbReference type="NCBIfam" id="TIGR00738">
    <property type="entry name" value="rrf2_super"/>
    <property type="match status" value="1"/>
</dbReference>